<dbReference type="PANTHER" id="PTHR33337">
    <property type="entry name" value="GFA DOMAIN-CONTAINING PROTEIN"/>
    <property type="match status" value="1"/>
</dbReference>
<evidence type="ECO:0000313" key="7">
    <source>
        <dbReference type="EMBL" id="KAF3810590.1"/>
    </source>
</evidence>
<organism evidence="7 8">
    <name type="scientific">Colletotrichum gloeosporioides</name>
    <name type="common">Anthracnose fungus</name>
    <name type="synonym">Glomerella cingulata</name>
    <dbReference type="NCBI Taxonomy" id="474922"/>
    <lineage>
        <taxon>Eukaryota</taxon>
        <taxon>Fungi</taxon>
        <taxon>Dikarya</taxon>
        <taxon>Ascomycota</taxon>
        <taxon>Pezizomycotina</taxon>
        <taxon>Sordariomycetes</taxon>
        <taxon>Hypocreomycetidae</taxon>
        <taxon>Glomerellales</taxon>
        <taxon>Glomerellaceae</taxon>
        <taxon>Colletotrichum</taxon>
        <taxon>Colletotrichum gloeosporioides species complex</taxon>
    </lineage>
</organism>
<evidence type="ECO:0000256" key="5">
    <source>
        <dbReference type="SAM" id="MobiDB-lite"/>
    </source>
</evidence>
<dbReference type="PROSITE" id="PS51891">
    <property type="entry name" value="CENP_V_GFA"/>
    <property type="match status" value="1"/>
</dbReference>
<dbReference type="Gene3D" id="3.90.1590.10">
    <property type="entry name" value="glutathione-dependent formaldehyde- activating enzyme (gfa)"/>
    <property type="match status" value="1"/>
</dbReference>
<reference evidence="7" key="2">
    <citation type="submission" date="2020-03" db="EMBL/GenBank/DDBJ databases">
        <authorList>
            <person name="Fu F.-F."/>
            <person name="Chen J."/>
        </authorList>
    </citation>
    <scope>NUCLEOTIDE SEQUENCE</scope>
    <source>
        <strain evidence="7">Lc1</strain>
    </source>
</reference>
<evidence type="ECO:0000259" key="6">
    <source>
        <dbReference type="PROSITE" id="PS51891"/>
    </source>
</evidence>
<protein>
    <recommendedName>
        <fullName evidence="6">CENP-V/GFA domain-containing protein</fullName>
    </recommendedName>
</protein>
<keyword evidence="4" id="KW-0456">Lyase</keyword>
<accession>A0A8H4FQC1</accession>
<dbReference type="GeneID" id="69020947"/>
<dbReference type="InterPro" id="IPR006913">
    <property type="entry name" value="CENP-V/GFA"/>
</dbReference>
<name>A0A8H4FQC1_COLGL</name>
<comment type="caution">
    <text evidence="7">The sequence shown here is derived from an EMBL/GenBank/DDBJ whole genome shotgun (WGS) entry which is preliminary data.</text>
</comment>
<dbReference type="InterPro" id="IPR011057">
    <property type="entry name" value="Mss4-like_sf"/>
</dbReference>
<feature type="region of interest" description="Disordered" evidence="5">
    <location>
        <begin position="239"/>
        <end position="261"/>
    </location>
</feature>
<keyword evidence="2" id="KW-0479">Metal-binding</keyword>
<evidence type="ECO:0000256" key="3">
    <source>
        <dbReference type="ARBA" id="ARBA00022833"/>
    </source>
</evidence>
<dbReference type="AlphaFoldDB" id="A0A8H4FQC1"/>
<gene>
    <name evidence="7" type="ORF">GCG54_00013831</name>
</gene>
<dbReference type="Proteomes" id="UP000613401">
    <property type="component" value="Unassembled WGS sequence"/>
</dbReference>
<dbReference type="GO" id="GO:0046872">
    <property type="term" value="F:metal ion binding"/>
    <property type="evidence" value="ECO:0007669"/>
    <property type="project" value="UniProtKB-KW"/>
</dbReference>
<evidence type="ECO:0000256" key="1">
    <source>
        <dbReference type="ARBA" id="ARBA00005495"/>
    </source>
</evidence>
<proteinExistence type="inferred from homology"/>
<dbReference type="Pfam" id="PF04828">
    <property type="entry name" value="GFA"/>
    <property type="match status" value="1"/>
</dbReference>
<evidence type="ECO:0000256" key="4">
    <source>
        <dbReference type="ARBA" id="ARBA00023239"/>
    </source>
</evidence>
<keyword evidence="8" id="KW-1185">Reference proteome</keyword>
<sequence>MSSLPRHGLRPSTTFLYSKATTSHQFKLPIASRIFHNTKPSNQFTPNHHHHFSTSKMGSNSFDQDWKTAAPYLPSSKAEVDGKPFDKKIRGECHCGQVSYWLSRDRPLASKFCHCRDCQKMHGAPFQWAAIFHKTDLAFDRGVDGLAFYNSGSKKTSHDLPCKVSCGHCGSRIMDEGRNMVLLFPGLLHFDEEEKREKFDVQMHIFYKQRVVDLPDGRPKWAALDEKSELMDELLDDEKSEKISVSKATESSESAKRKRTA</sequence>
<feature type="domain" description="CENP-V/GFA" evidence="6">
    <location>
        <begin position="89"/>
        <end position="222"/>
    </location>
</feature>
<dbReference type="SUPFAM" id="SSF51316">
    <property type="entry name" value="Mss4-like"/>
    <property type="match status" value="1"/>
</dbReference>
<dbReference type="RefSeq" id="XP_045269749.1">
    <property type="nucleotide sequence ID" value="XM_045413678.1"/>
</dbReference>
<reference evidence="7" key="1">
    <citation type="journal article" date="2020" name="Phytopathology">
        <title>Genome sequence and comparative analysis of Colletotrichum gloeosporioides isolated from Liriodendron leaves.</title>
        <authorList>
            <person name="Fu F.F."/>
            <person name="Hao Z."/>
            <person name="Wang P."/>
            <person name="Lu Y."/>
            <person name="Xue L.J."/>
            <person name="Wei G."/>
            <person name="Tian Y."/>
            <person name="Baishi H."/>
            <person name="Xu H."/>
            <person name="Shi J."/>
            <person name="Cheng T."/>
            <person name="Wang G."/>
            <person name="Yi Y."/>
            <person name="Chen J."/>
        </authorList>
    </citation>
    <scope>NUCLEOTIDE SEQUENCE</scope>
    <source>
        <strain evidence="7">Lc1</strain>
    </source>
</reference>
<dbReference type="PANTHER" id="PTHR33337:SF40">
    <property type="entry name" value="CENP-V_GFA DOMAIN-CONTAINING PROTEIN-RELATED"/>
    <property type="match status" value="1"/>
</dbReference>
<keyword evidence="3" id="KW-0862">Zinc</keyword>
<evidence type="ECO:0000256" key="2">
    <source>
        <dbReference type="ARBA" id="ARBA00022723"/>
    </source>
</evidence>
<dbReference type="GO" id="GO:0016846">
    <property type="term" value="F:carbon-sulfur lyase activity"/>
    <property type="evidence" value="ECO:0007669"/>
    <property type="project" value="InterPro"/>
</dbReference>
<comment type="similarity">
    <text evidence="1">Belongs to the Gfa family.</text>
</comment>
<dbReference type="EMBL" id="WVTB01000011">
    <property type="protein sequence ID" value="KAF3810590.1"/>
    <property type="molecule type" value="Genomic_DNA"/>
</dbReference>
<evidence type="ECO:0000313" key="8">
    <source>
        <dbReference type="Proteomes" id="UP000613401"/>
    </source>
</evidence>